<feature type="region of interest" description="Disordered" evidence="1">
    <location>
        <begin position="322"/>
        <end position="412"/>
    </location>
</feature>
<sequence>KRTHQTTKVRESQLGQRIKPHNTKQQCHSPNKLHSKHKEHNKHRYNQSNKPQLKRLKKGRRDQLPNQYDIDEEEIIKERLAALQKKKEDLNIHDSDNDWQQLIGAIDNNNNLTPWSAQKQLQEMLPESILNQTTKQQQQATGSKTQQRIISPLPRMISTGMNKDKPTIQSQLSVTPIQKPQHRSRMRQRLKKAERELELLKAQQQLRQQENNDLINQNVEMPDIQGTVGQLTGLQPSPSAEGPGLNAGLKPVEAGLISASNRERTEPQISEGHDDNADEEEDEQTDEAALNQNKDYRVNIISQPLVQENLGTQSQDIQGLNALNQMEKDDAGPAPVGVQEKPKRGKESKKVKPEGLTASEEPSQGNNAQAQTKTTSKVPKTKTTSKKSTKKAQQVIPEPKNYNNEGEGEQDP</sequence>
<comment type="caution">
    <text evidence="2">The sequence shown here is derived from an EMBL/GenBank/DDBJ whole genome shotgun (WGS) entry which is preliminary data.</text>
</comment>
<feature type="compositionally biased region" description="Polar residues" evidence="1">
    <location>
        <begin position="360"/>
        <end position="371"/>
    </location>
</feature>
<organism evidence="2 3">
    <name type="scientific">Streblomastix strix</name>
    <dbReference type="NCBI Taxonomy" id="222440"/>
    <lineage>
        <taxon>Eukaryota</taxon>
        <taxon>Metamonada</taxon>
        <taxon>Preaxostyla</taxon>
        <taxon>Oxymonadida</taxon>
        <taxon>Streblomastigidae</taxon>
        <taxon>Streblomastix</taxon>
    </lineage>
</organism>
<feature type="compositionally biased region" description="Polar residues" evidence="1">
    <location>
        <begin position="167"/>
        <end position="178"/>
    </location>
</feature>
<protein>
    <submittedName>
        <fullName evidence="2">Uncharacterized protein</fullName>
    </submittedName>
</protein>
<name>A0A5J4WZG6_9EUKA</name>
<evidence type="ECO:0000313" key="3">
    <source>
        <dbReference type="Proteomes" id="UP000324800"/>
    </source>
</evidence>
<feature type="region of interest" description="Disordered" evidence="1">
    <location>
        <begin position="1"/>
        <end position="53"/>
    </location>
</feature>
<evidence type="ECO:0000256" key="1">
    <source>
        <dbReference type="SAM" id="MobiDB-lite"/>
    </source>
</evidence>
<accession>A0A5J4WZG6</accession>
<feature type="compositionally biased region" description="Polar residues" evidence="1">
    <location>
        <begin position="228"/>
        <end position="238"/>
    </location>
</feature>
<feature type="region of interest" description="Disordered" evidence="1">
    <location>
        <begin position="156"/>
        <end position="185"/>
    </location>
</feature>
<dbReference type="Proteomes" id="UP000324800">
    <property type="component" value="Unassembled WGS sequence"/>
</dbReference>
<feature type="compositionally biased region" description="Basic and acidic residues" evidence="1">
    <location>
        <begin position="261"/>
        <end position="275"/>
    </location>
</feature>
<dbReference type="EMBL" id="SNRW01000594">
    <property type="protein sequence ID" value="KAA6400243.1"/>
    <property type="molecule type" value="Genomic_DNA"/>
</dbReference>
<proteinExistence type="predicted"/>
<feature type="compositionally biased region" description="Acidic residues" evidence="1">
    <location>
        <begin position="276"/>
        <end position="286"/>
    </location>
</feature>
<feature type="compositionally biased region" description="Basic residues" evidence="1">
    <location>
        <begin position="379"/>
        <end position="390"/>
    </location>
</feature>
<feature type="compositionally biased region" description="Basic residues" evidence="1">
    <location>
        <begin position="31"/>
        <end position="45"/>
    </location>
</feature>
<dbReference type="AlphaFoldDB" id="A0A5J4WZG6"/>
<feature type="region of interest" description="Disordered" evidence="1">
    <location>
        <begin position="228"/>
        <end position="295"/>
    </location>
</feature>
<reference evidence="2 3" key="1">
    <citation type="submission" date="2019-03" db="EMBL/GenBank/DDBJ databases">
        <title>Single cell metagenomics reveals metabolic interactions within the superorganism composed of flagellate Streblomastix strix and complex community of Bacteroidetes bacteria on its surface.</title>
        <authorList>
            <person name="Treitli S.C."/>
            <person name="Kolisko M."/>
            <person name="Husnik F."/>
            <person name="Keeling P."/>
            <person name="Hampl V."/>
        </authorList>
    </citation>
    <scope>NUCLEOTIDE SEQUENCE [LARGE SCALE GENOMIC DNA]</scope>
    <source>
        <strain evidence="2">ST1C</strain>
    </source>
</reference>
<gene>
    <name evidence="2" type="ORF">EZS28_004222</name>
</gene>
<feature type="non-terminal residue" evidence="2">
    <location>
        <position position="1"/>
    </location>
</feature>
<evidence type="ECO:0000313" key="2">
    <source>
        <dbReference type="EMBL" id="KAA6400243.1"/>
    </source>
</evidence>